<evidence type="ECO:0000313" key="4">
    <source>
        <dbReference type="Proteomes" id="UP000321514"/>
    </source>
</evidence>
<sequence length="131" mass="13783">MLNPHDRRDLASLGLMVLVYGLAVAPVLHAVVGHGGAGHVHSHGGQAHSHDVPDERGLTPKPTSQSPETGHGPDGHKHLTGSVEHLSVVAATWVVALVPVVRWVSWKHESVHAPTRLPGVALRPTAMPQGP</sequence>
<evidence type="ECO:0000256" key="1">
    <source>
        <dbReference type="SAM" id="MobiDB-lite"/>
    </source>
</evidence>
<dbReference type="EMBL" id="BJXR01000077">
    <property type="protein sequence ID" value="GEN13264.1"/>
    <property type="molecule type" value="Genomic_DNA"/>
</dbReference>
<reference evidence="3 4" key="1">
    <citation type="submission" date="2019-07" db="EMBL/GenBank/DDBJ databases">
        <title>Whole genome shotgun sequence of Myxococcus fulvus NBRC 100333.</title>
        <authorList>
            <person name="Hosoyama A."/>
            <person name="Uohara A."/>
            <person name="Ohji S."/>
            <person name="Ichikawa N."/>
        </authorList>
    </citation>
    <scope>NUCLEOTIDE SEQUENCE [LARGE SCALE GENOMIC DNA]</scope>
    <source>
        <strain evidence="3 4">NBRC 100333</strain>
    </source>
</reference>
<gene>
    <name evidence="3" type="ORF">MFU01_83010</name>
</gene>
<feature type="region of interest" description="Disordered" evidence="1">
    <location>
        <begin position="37"/>
        <end position="80"/>
    </location>
</feature>
<dbReference type="Proteomes" id="UP000321514">
    <property type="component" value="Unassembled WGS sequence"/>
</dbReference>
<protein>
    <submittedName>
        <fullName evidence="3">Uncharacterized protein</fullName>
    </submittedName>
</protein>
<organism evidence="3 4">
    <name type="scientific">Myxococcus fulvus</name>
    <dbReference type="NCBI Taxonomy" id="33"/>
    <lineage>
        <taxon>Bacteria</taxon>
        <taxon>Pseudomonadati</taxon>
        <taxon>Myxococcota</taxon>
        <taxon>Myxococcia</taxon>
        <taxon>Myxococcales</taxon>
        <taxon>Cystobacterineae</taxon>
        <taxon>Myxococcaceae</taxon>
        <taxon>Myxococcus</taxon>
    </lineage>
</organism>
<dbReference type="RefSeq" id="WP_046717110.1">
    <property type="nucleotide sequence ID" value="NZ_BJXR01000077.1"/>
</dbReference>
<accession>A0A511TGG7</accession>
<feature type="compositionally biased region" description="Basic and acidic residues" evidence="1">
    <location>
        <begin position="48"/>
        <end position="58"/>
    </location>
</feature>
<dbReference type="AlphaFoldDB" id="A0A511TGG7"/>
<keyword evidence="2" id="KW-0812">Transmembrane</keyword>
<evidence type="ECO:0000256" key="2">
    <source>
        <dbReference type="SAM" id="Phobius"/>
    </source>
</evidence>
<name>A0A511TGG7_MYXFU</name>
<comment type="caution">
    <text evidence="3">The sequence shown here is derived from an EMBL/GenBank/DDBJ whole genome shotgun (WGS) entry which is preliminary data.</text>
</comment>
<proteinExistence type="predicted"/>
<keyword evidence="2" id="KW-1133">Transmembrane helix</keyword>
<feature type="transmembrane region" description="Helical" evidence="2">
    <location>
        <begin position="12"/>
        <end position="32"/>
    </location>
</feature>
<evidence type="ECO:0000313" key="3">
    <source>
        <dbReference type="EMBL" id="GEN13264.1"/>
    </source>
</evidence>
<keyword evidence="2" id="KW-0472">Membrane</keyword>